<reference evidence="2 3" key="1">
    <citation type="submission" date="2020-07" db="EMBL/GenBank/DDBJ databases">
        <title>Genomic Encyclopedia of Type Strains, Phase III (KMG-III): the genomes of soil and plant-associated and newly described type strains.</title>
        <authorList>
            <person name="Whitman W."/>
        </authorList>
    </citation>
    <scope>NUCLEOTIDE SEQUENCE [LARGE SCALE GENOMIC DNA]</scope>
    <source>
        <strain evidence="2 3">CECT 8576</strain>
    </source>
</reference>
<feature type="transmembrane region" description="Helical" evidence="1">
    <location>
        <begin position="38"/>
        <end position="57"/>
    </location>
</feature>
<dbReference type="Proteomes" id="UP000548304">
    <property type="component" value="Unassembled WGS sequence"/>
</dbReference>
<evidence type="ECO:0000313" key="3">
    <source>
        <dbReference type="Proteomes" id="UP000548304"/>
    </source>
</evidence>
<dbReference type="RefSeq" id="WP_179537352.1">
    <property type="nucleotide sequence ID" value="NZ_JACBYW010000012.1"/>
</dbReference>
<comment type="caution">
    <text evidence="2">The sequence shown here is derived from an EMBL/GenBank/DDBJ whole genome shotgun (WGS) entry which is preliminary data.</text>
</comment>
<dbReference type="EMBL" id="JACBYW010000012">
    <property type="protein sequence ID" value="NYH81053.1"/>
    <property type="molecule type" value="Genomic_DNA"/>
</dbReference>
<organism evidence="2 3">
    <name type="scientific">Actinopolyspora biskrensis</name>
    <dbReference type="NCBI Taxonomy" id="1470178"/>
    <lineage>
        <taxon>Bacteria</taxon>
        <taxon>Bacillati</taxon>
        <taxon>Actinomycetota</taxon>
        <taxon>Actinomycetes</taxon>
        <taxon>Actinopolysporales</taxon>
        <taxon>Actinopolysporaceae</taxon>
        <taxon>Actinopolyspora</taxon>
    </lineage>
</organism>
<protein>
    <submittedName>
        <fullName evidence="2">Uncharacterized protein</fullName>
    </submittedName>
</protein>
<accession>A0A852ZGA5</accession>
<keyword evidence="1" id="KW-0812">Transmembrane</keyword>
<evidence type="ECO:0000256" key="1">
    <source>
        <dbReference type="SAM" id="Phobius"/>
    </source>
</evidence>
<gene>
    <name evidence="2" type="ORF">FHR84_004427</name>
</gene>
<keyword evidence="1" id="KW-0472">Membrane</keyword>
<name>A0A852ZGA5_9ACTN</name>
<dbReference type="AlphaFoldDB" id="A0A852ZGA5"/>
<keyword evidence="1" id="KW-1133">Transmembrane helix</keyword>
<sequence>MPPRWRSTGIGAASTAFVALHSTLGPCCKHVPVLATDAILLVRLAGLLVISAVLVAASSSHPARD</sequence>
<proteinExistence type="predicted"/>
<keyword evidence="3" id="KW-1185">Reference proteome</keyword>
<evidence type="ECO:0000313" key="2">
    <source>
        <dbReference type="EMBL" id="NYH81053.1"/>
    </source>
</evidence>